<keyword evidence="7" id="KW-1185">Reference proteome</keyword>
<keyword evidence="3" id="KW-0804">Transcription</keyword>
<dbReference type="OrthoDB" id="34150at2"/>
<evidence type="ECO:0000313" key="7">
    <source>
        <dbReference type="Proteomes" id="UP000292958"/>
    </source>
</evidence>
<dbReference type="PROSITE" id="PS00041">
    <property type="entry name" value="HTH_ARAC_FAMILY_1"/>
    <property type="match status" value="1"/>
</dbReference>
<feature type="region of interest" description="Disordered" evidence="4">
    <location>
        <begin position="1"/>
        <end position="27"/>
    </location>
</feature>
<dbReference type="InterPro" id="IPR009594">
    <property type="entry name" value="Tscrpt_reg_HTH_AraC_N"/>
</dbReference>
<evidence type="ECO:0000259" key="5">
    <source>
        <dbReference type="PROSITE" id="PS01124"/>
    </source>
</evidence>
<dbReference type="Pfam" id="PF06719">
    <property type="entry name" value="AraC_N"/>
    <property type="match status" value="1"/>
</dbReference>
<dbReference type="InterPro" id="IPR018060">
    <property type="entry name" value="HTH_AraC"/>
</dbReference>
<evidence type="ECO:0000313" key="6">
    <source>
        <dbReference type="EMBL" id="RZU43572.1"/>
    </source>
</evidence>
<dbReference type="AlphaFoldDB" id="A0A4Q7YZZ4"/>
<feature type="compositionally biased region" description="Basic residues" evidence="4">
    <location>
        <begin position="1"/>
        <end position="10"/>
    </location>
</feature>
<dbReference type="SUPFAM" id="SSF46689">
    <property type="entry name" value="Homeodomain-like"/>
    <property type="match status" value="2"/>
</dbReference>
<keyword evidence="1" id="KW-0805">Transcription regulation</keyword>
<dbReference type="Gene3D" id="1.10.10.60">
    <property type="entry name" value="Homeodomain-like"/>
    <property type="match status" value="1"/>
</dbReference>
<gene>
    <name evidence="6" type="ORF">BDD14_5244</name>
</gene>
<feature type="domain" description="HTH araC/xylS-type" evidence="5">
    <location>
        <begin position="215"/>
        <end position="313"/>
    </location>
</feature>
<sequence length="324" mass="36317">MTSASKRNRGTRPSAPVQGPSADISASMRDEIEERIRRFSEANTRYRTPVPGLSVARVTAPVPPTIHIDRPCMCMCIRGQRRVSVGETIFFHDENQLVLTAIDRPTVFAIPHASSQKPYTALRIDLDLEIARQMMAHIDVNECNVAPTASGLTAAVTPELLDCVLRLTRLIERPSEIAVLADLIHREILYRLLSGPAGNSLRQIARLGSHGQRVSKVVAWLREHFRGPLRIDQLAKMAGMGVSTLHRHFHELTDMSPIQYQKRLRLHEARRLMLEESYEVGTAALDVGYESSTQFIREYRRLFGDAPLRNIKALRTTGLTSAAL</sequence>
<evidence type="ECO:0000256" key="3">
    <source>
        <dbReference type="ARBA" id="ARBA00023163"/>
    </source>
</evidence>
<organism evidence="6 7">
    <name type="scientific">Edaphobacter modestus</name>
    <dbReference type="NCBI Taxonomy" id="388466"/>
    <lineage>
        <taxon>Bacteria</taxon>
        <taxon>Pseudomonadati</taxon>
        <taxon>Acidobacteriota</taxon>
        <taxon>Terriglobia</taxon>
        <taxon>Terriglobales</taxon>
        <taxon>Acidobacteriaceae</taxon>
        <taxon>Edaphobacter</taxon>
    </lineage>
</organism>
<dbReference type="PROSITE" id="PS01124">
    <property type="entry name" value="HTH_ARAC_FAMILY_2"/>
    <property type="match status" value="1"/>
</dbReference>
<dbReference type="PANTHER" id="PTHR43436">
    <property type="entry name" value="ARAC-FAMILY TRANSCRIPTIONAL REGULATOR"/>
    <property type="match status" value="1"/>
</dbReference>
<dbReference type="SMART" id="SM00342">
    <property type="entry name" value="HTH_ARAC"/>
    <property type="match status" value="1"/>
</dbReference>
<dbReference type="EMBL" id="SHKW01000001">
    <property type="protein sequence ID" value="RZU43572.1"/>
    <property type="molecule type" value="Genomic_DNA"/>
</dbReference>
<dbReference type="Pfam" id="PF12833">
    <property type="entry name" value="HTH_18"/>
    <property type="match status" value="1"/>
</dbReference>
<evidence type="ECO:0000256" key="1">
    <source>
        <dbReference type="ARBA" id="ARBA00023015"/>
    </source>
</evidence>
<dbReference type="Proteomes" id="UP000292958">
    <property type="component" value="Unassembled WGS sequence"/>
</dbReference>
<proteinExistence type="predicted"/>
<dbReference type="PANTHER" id="PTHR43436:SF1">
    <property type="entry name" value="TRANSCRIPTIONAL REGULATORY PROTEIN"/>
    <property type="match status" value="1"/>
</dbReference>
<accession>A0A4Q7YZZ4</accession>
<name>A0A4Q7YZZ4_9BACT</name>
<keyword evidence="2" id="KW-0238">DNA-binding</keyword>
<dbReference type="GO" id="GO:0043565">
    <property type="term" value="F:sequence-specific DNA binding"/>
    <property type="evidence" value="ECO:0007669"/>
    <property type="project" value="InterPro"/>
</dbReference>
<dbReference type="InterPro" id="IPR009057">
    <property type="entry name" value="Homeodomain-like_sf"/>
</dbReference>
<evidence type="ECO:0000256" key="4">
    <source>
        <dbReference type="SAM" id="MobiDB-lite"/>
    </source>
</evidence>
<dbReference type="GO" id="GO:0003700">
    <property type="term" value="F:DNA-binding transcription factor activity"/>
    <property type="evidence" value="ECO:0007669"/>
    <property type="project" value="InterPro"/>
</dbReference>
<protein>
    <submittedName>
        <fullName evidence="6">AraC family transcriptional regulator</fullName>
    </submittedName>
</protein>
<evidence type="ECO:0000256" key="2">
    <source>
        <dbReference type="ARBA" id="ARBA00023125"/>
    </source>
</evidence>
<comment type="caution">
    <text evidence="6">The sequence shown here is derived from an EMBL/GenBank/DDBJ whole genome shotgun (WGS) entry which is preliminary data.</text>
</comment>
<dbReference type="InterPro" id="IPR018062">
    <property type="entry name" value="HTH_AraC-typ_CS"/>
</dbReference>
<dbReference type="RefSeq" id="WP_130422234.1">
    <property type="nucleotide sequence ID" value="NZ_SHKW01000001.1"/>
</dbReference>
<reference evidence="6 7" key="1">
    <citation type="submission" date="2019-02" db="EMBL/GenBank/DDBJ databases">
        <title>Genomic Encyclopedia of Archaeal and Bacterial Type Strains, Phase II (KMG-II): from individual species to whole genera.</title>
        <authorList>
            <person name="Goeker M."/>
        </authorList>
    </citation>
    <scope>NUCLEOTIDE SEQUENCE [LARGE SCALE GENOMIC DNA]</scope>
    <source>
        <strain evidence="6 7">DSM 18101</strain>
    </source>
</reference>